<reference evidence="1 2" key="1">
    <citation type="submission" date="2019-03" db="EMBL/GenBank/DDBJ databases">
        <title>Genomic Encyclopedia of Type Strains, Phase IV (KMG-IV): sequencing the most valuable type-strain genomes for metagenomic binning, comparative biology and taxonomic classification.</title>
        <authorList>
            <person name="Goeker M."/>
        </authorList>
    </citation>
    <scope>NUCLEOTIDE SEQUENCE [LARGE SCALE GENOMIC DNA]</scope>
    <source>
        <strain evidence="1 2">DSM 25488</strain>
    </source>
</reference>
<comment type="caution">
    <text evidence="1">The sequence shown here is derived from an EMBL/GenBank/DDBJ whole genome shotgun (WGS) entry which is preliminary data.</text>
</comment>
<dbReference type="Proteomes" id="UP000295724">
    <property type="component" value="Unassembled WGS sequence"/>
</dbReference>
<keyword evidence="2" id="KW-1185">Reference proteome</keyword>
<organism evidence="1 2">
    <name type="scientific">Marinicella litoralis</name>
    <dbReference type="NCBI Taxonomy" id="644220"/>
    <lineage>
        <taxon>Bacteria</taxon>
        <taxon>Pseudomonadati</taxon>
        <taxon>Pseudomonadota</taxon>
        <taxon>Gammaproteobacteria</taxon>
        <taxon>Lysobacterales</taxon>
        <taxon>Marinicellaceae</taxon>
        <taxon>Marinicella</taxon>
    </lineage>
</organism>
<dbReference type="EMBL" id="SNZB01000003">
    <property type="protein sequence ID" value="TDR20753.1"/>
    <property type="molecule type" value="Genomic_DNA"/>
</dbReference>
<name>A0A4R6XTI2_9GAMM</name>
<evidence type="ECO:0000313" key="2">
    <source>
        <dbReference type="Proteomes" id="UP000295724"/>
    </source>
</evidence>
<dbReference type="AlphaFoldDB" id="A0A4R6XTI2"/>
<sequence length="105" mass="11701">MLLSMNTPLNCDAQDMLEAAIVQRRRLNITHQEIAGELATYKKVLPIDITTSNGEEKLTILTTDNQGGILKLALLTNGILSFEAKDFKDPRIHYNKRTAASCDLK</sequence>
<dbReference type="InterPro" id="IPR038626">
    <property type="entry name" value="Rof-like_sf"/>
</dbReference>
<protein>
    <submittedName>
        <fullName evidence="1">Uncharacterized protein</fullName>
    </submittedName>
</protein>
<dbReference type="SUPFAM" id="SSF101744">
    <property type="entry name" value="Rof/RNase P subunit-like"/>
    <property type="match status" value="1"/>
</dbReference>
<dbReference type="InterPro" id="IPR023534">
    <property type="entry name" value="Rof/RNase_P-like"/>
</dbReference>
<dbReference type="Gene3D" id="2.30.30.400">
    <property type="entry name" value="Rof-like"/>
    <property type="match status" value="1"/>
</dbReference>
<gene>
    <name evidence="1" type="ORF">C8D91_1731</name>
</gene>
<evidence type="ECO:0000313" key="1">
    <source>
        <dbReference type="EMBL" id="TDR20753.1"/>
    </source>
</evidence>
<accession>A0A4R6XTI2</accession>
<proteinExistence type="predicted"/>